<reference evidence="1" key="1">
    <citation type="submission" date="2021-06" db="EMBL/GenBank/DDBJ databases">
        <title>Parelaphostrongylus tenuis whole genome reference sequence.</title>
        <authorList>
            <person name="Garwood T.J."/>
            <person name="Larsen P.A."/>
            <person name="Fountain-Jones N.M."/>
            <person name="Garbe J.R."/>
            <person name="Macchietto M.G."/>
            <person name="Kania S.A."/>
            <person name="Gerhold R.W."/>
            <person name="Richards J.E."/>
            <person name="Wolf T.M."/>
        </authorList>
    </citation>
    <scope>NUCLEOTIDE SEQUENCE</scope>
    <source>
        <strain evidence="1">MNPRO001-30</strain>
        <tissue evidence="1">Meninges</tissue>
    </source>
</reference>
<dbReference type="Proteomes" id="UP001196413">
    <property type="component" value="Unassembled WGS sequence"/>
</dbReference>
<sequence length="78" mass="8039">MVPSGIGGSVFVSISGSSRLSGVVGQHVEGGPHPSRGQSFYSATSDVLIALIRYFTALKALSQDPLGHGSFADPINDH</sequence>
<proteinExistence type="predicted"/>
<comment type="caution">
    <text evidence="1">The sequence shown here is derived from an EMBL/GenBank/DDBJ whole genome shotgun (WGS) entry which is preliminary data.</text>
</comment>
<gene>
    <name evidence="1" type="ORF">KIN20_037567</name>
</gene>
<organism evidence="1 2">
    <name type="scientific">Parelaphostrongylus tenuis</name>
    <name type="common">Meningeal worm</name>
    <dbReference type="NCBI Taxonomy" id="148309"/>
    <lineage>
        <taxon>Eukaryota</taxon>
        <taxon>Metazoa</taxon>
        <taxon>Ecdysozoa</taxon>
        <taxon>Nematoda</taxon>
        <taxon>Chromadorea</taxon>
        <taxon>Rhabditida</taxon>
        <taxon>Rhabditina</taxon>
        <taxon>Rhabditomorpha</taxon>
        <taxon>Strongyloidea</taxon>
        <taxon>Metastrongylidae</taxon>
        <taxon>Parelaphostrongylus</taxon>
    </lineage>
</organism>
<keyword evidence="2" id="KW-1185">Reference proteome</keyword>
<name>A0AAD5REN3_PARTN</name>
<protein>
    <submittedName>
        <fullName evidence="1">Uncharacterized protein</fullName>
    </submittedName>
</protein>
<dbReference type="EMBL" id="JAHQIW010007487">
    <property type="protein sequence ID" value="KAJ1374802.1"/>
    <property type="molecule type" value="Genomic_DNA"/>
</dbReference>
<evidence type="ECO:0000313" key="1">
    <source>
        <dbReference type="EMBL" id="KAJ1374802.1"/>
    </source>
</evidence>
<evidence type="ECO:0000313" key="2">
    <source>
        <dbReference type="Proteomes" id="UP001196413"/>
    </source>
</evidence>
<dbReference type="AlphaFoldDB" id="A0AAD5REN3"/>
<accession>A0AAD5REN3</accession>